<evidence type="ECO:0000313" key="2">
    <source>
        <dbReference type="Proteomes" id="UP000828390"/>
    </source>
</evidence>
<evidence type="ECO:0000313" key="1">
    <source>
        <dbReference type="EMBL" id="KAH3812050.1"/>
    </source>
</evidence>
<reference evidence="1" key="1">
    <citation type="journal article" date="2019" name="bioRxiv">
        <title>The Genome of the Zebra Mussel, Dreissena polymorpha: A Resource for Invasive Species Research.</title>
        <authorList>
            <person name="McCartney M.A."/>
            <person name="Auch B."/>
            <person name="Kono T."/>
            <person name="Mallez S."/>
            <person name="Zhang Y."/>
            <person name="Obille A."/>
            <person name="Becker A."/>
            <person name="Abrahante J.E."/>
            <person name="Garbe J."/>
            <person name="Badalamenti J.P."/>
            <person name="Herman A."/>
            <person name="Mangelson H."/>
            <person name="Liachko I."/>
            <person name="Sullivan S."/>
            <person name="Sone E.D."/>
            <person name="Koren S."/>
            <person name="Silverstein K.A.T."/>
            <person name="Beckman K.B."/>
            <person name="Gohl D.M."/>
        </authorList>
    </citation>
    <scope>NUCLEOTIDE SEQUENCE</scope>
    <source>
        <strain evidence="1">Duluth1</strain>
        <tissue evidence="1">Whole animal</tissue>
    </source>
</reference>
<protein>
    <submittedName>
        <fullName evidence="1">Uncharacterized protein</fullName>
    </submittedName>
</protein>
<dbReference type="AlphaFoldDB" id="A0A9D4G7N4"/>
<reference evidence="1" key="2">
    <citation type="submission" date="2020-11" db="EMBL/GenBank/DDBJ databases">
        <authorList>
            <person name="McCartney M.A."/>
            <person name="Auch B."/>
            <person name="Kono T."/>
            <person name="Mallez S."/>
            <person name="Becker A."/>
            <person name="Gohl D.M."/>
            <person name="Silverstein K.A.T."/>
            <person name="Koren S."/>
            <person name="Bechman K.B."/>
            <person name="Herman A."/>
            <person name="Abrahante J.E."/>
            <person name="Garbe J."/>
        </authorList>
    </citation>
    <scope>NUCLEOTIDE SEQUENCE</scope>
    <source>
        <strain evidence="1">Duluth1</strain>
        <tissue evidence="1">Whole animal</tissue>
    </source>
</reference>
<dbReference type="EMBL" id="JAIWYP010000006">
    <property type="protein sequence ID" value="KAH3812050.1"/>
    <property type="molecule type" value="Genomic_DNA"/>
</dbReference>
<sequence>MPVPINHVVVDRARETRKRKPVMCQIDTSVKLPPVTAHDIEKLQKASDTPLQFLLSPLKTNSKHKAGTCPKTLSSPFHRKNQYLVSIEEIMKTLPEKGSNQRNPNR</sequence>
<proteinExistence type="predicted"/>
<comment type="caution">
    <text evidence="1">The sequence shown here is derived from an EMBL/GenBank/DDBJ whole genome shotgun (WGS) entry which is preliminary data.</text>
</comment>
<accession>A0A9D4G7N4</accession>
<organism evidence="1 2">
    <name type="scientific">Dreissena polymorpha</name>
    <name type="common">Zebra mussel</name>
    <name type="synonym">Mytilus polymorpha</name>
    <dbReference type="NCBI Taxonomy" id="45954"/>
    <lineage>
        <taxon>Eukaryota</taxon>
        <taxon>Metazoa</taxon>
        <taxon>Spiralia</taxon>
        <taxon>Lophotrochozoa</taxon>
        <taxon>Mollusca</taxon>
        <taxon>Bivalvia</taxon>
        <taxon>Autobranchia</taxon>
        <taxon>Heteroconchia</taxon>
        <taxon>Euheterodonta</taxon>
        <taxon>Imparidentia</taxon>
        <taxon>Neoheterodontei</taxon>
        <taxon>Myida</taxon>
        <taxon>Dreissenoidea</taxon>
        <taxon>Dreissenidae</taxon>
        <taxon>Dreissena</taxon>
    </lineage>
</organism>
<keyword evidence="2" id="KW-1185">Reference proteome</keyword>
<name>A0A9D4G7N4_DREPO</name>
<gene>
    <name evidence="1" type="ORF">DPMN_140471</name>
</gene>
<dbReference type="Proteomes" id="UP000828390">
    <property type="component" value="Unassembled WGS sequence"/>
</dbReference>